<evidence type="ECO:0000256" key="2">
    <source>
        <dbReference type="ARBA" id="ARBA00010875"/>
    </source>
</evidence>
<dbReference type="AlphaFoldDB" id="A0A2M8EIZ2"/>
<keyword evidence="5" id="KW-0255">Endonuclease</keyword>
<dbReference type="NCBIfam" id="TIGR00043">
    <property type="entry name" value="rRNA maturation RNase YbeY"/>
    <property type="match status" value="1"/>
</dbReference>
<keyword evidence="6" id="KW-0378">Hydrolase</keyword>
<evidence type="ECO:0000256" key="1">
    <source>
        <dbReference type="ARBA" id="ARBA00001947"/>
    </source>
</evidence>
<proteinExistence type="inferred from homology"/>
<feature type="compositionally biased region" description="Basic residues" evidence="8">
    <location>
        <begin position="45"/>
        <end position="60"/>
    </location>
</feature>
<dbReference type="GO" id="GO:0004519">
    <property type="term" value="F:endonuclease activity"/>
    <property type="evidence" value="ECO:0007669"/>
    <property type="project" value="UniProtKB-KW"/>
</dbReference>
<dbReference type="Gene3D" id="3.40.390.30">
    <property type="entry name" value="Metalloproteases ('zincins'), catalytic domain"/>
    <property type="match status" value="1"/>
</dbReference>
<dbReference type="InterPro" id="IPR023091">
    <property type="entry name" value="MetalPrtase_cat_dom_sf_prd"/>
</dbReference>
<dbReference type="GO" id="GO:0004222">
    <property type="term" value="F:metalloendopeptidase activity"/>
    <property type="evidence" value="ECO:0007669"/>
    <property type="project" value="InterPro"/>
</dbReference>
<accession>A0A2M8EIZ2</accession>
<keyword evidence="3" id="KW-0540">Nuclease</keyword>
<dbReference type="SUPFAM" id="SSF55486">
    <property type="entry name" value="Metalloproteases ('zincins'), catalytic domain"/>
    <property type="match status" value="1"/>
</dbReference>
<comment type="similarity">
    <text evidence="2">Belongs to the endoribonuclease YbeY family.</text>
</comment>
<organism evidence="9 10">
    <name type="scientific">candidate division WWE3 bacterium CG_4_9_14_0_2_um_filter_48_10</name>
    <dbReference type="NCBI Taxonomy" id="1975078"/>
    <lineage>
        <taxon>Bacteria</taxon>
        <taxon>Katanobacteria</taxon>
    </lineage>
</organism>
<evidence type="ECO:0000256" key="7">
    <source>
        <dbReference type="ARBA" id="ARBA00022833"/>
    </source>
</evidence>
<sequence length="122" mass="14224">MEVKVTVSFVSPKKMQELNRRLRGQSYTPVVLSFPYFERIEKQGSRRRRGSYSERKRGRRFSNEVRGSYYEPEEELLLGEVLICKSEAKKLAKKNKVTEDEQTSALIVHGIKHILGVHEKGR</sequence>
<comment type="cofactor">
    <cofactor evidence="1">
        <name>Zn(2+)</name>
        <dbReference type="ChEBI" id="CHEBI:29105"/>
    </cofactor>
</comment>
<evidence type="ECO:0000313" key="9">
    <source>
        <dbReference type="EMBL" id="PJC22731.1"/>
    </source>
</evidence>
<evidence type="ECO:0000313" key="10">
    <source>
        <dbReference type="Proteomes" id="UP000228781"/>
    </source>
</evidence>
<comment type="caution">
    <text evidence="9">The sequence shown here is derived from an EMBL/GenBank/DDBJ whole genome shotgun (WGS) entry which is preliminary data.</text>
</comment>
<keyword evidence="4" id="KW-0479">Metal-binding</keyword>
<dbReference type="EMBL" id="PFSK01000022">
    <property type="protein sequence ID" value="PJC22731.1"/>
    <property type="molecule type" value="Genomic_DNA"/>
</dbReference>
<dbReference type="Proteomes" id="UP000228781">
    <property type="component" value="Unassembled WGS sequence"/>
</dbReference>
<protein>
    <submittedName>
        <fullName evidence="9">rRNA maturation RNase YbeY</fullName>
    </submittedName>
</protein>
<evidence type="ECO:0000256" key="4">
    <source>
        <dbReference type="ARBA" id="ARBA00022723"/>
    </source>
</evidence>
<gene>
    <name evidence="9" type="primary">ybeY</name>
    <name evidence="9" type="ORF">CO059_01795</name>
</gene>
<keyword evidence="7" id="KW-0862">Zinc</keyword>
<feature type="region of interest" description="Disordered" evidence="8">
    <location>
        <begin position="43"/>
        <end position="64"/>
    </location>
</feature>
<evidence type="ECO:0000256" key="5">
    <source>
        <dbReference type="ARBA" id="ARBA00022759"/>
    </source>
</evidence>
<evidence type="ECO:0000256" key="6">
    <source>
        <dbReference type="ARBA" id="ARBA00022801"/>
    </source>
</evidence>
<dbReference type="GO" id="GO:0046872">
    <property type="term" value="F:metal ion binding"/>
    <property type="evidence" value="ECO:0007669"/>
    <property type="project" value="UniProtKB-KW"/>
</dbReference>
<dbReference type="InterPro" id="IPR002036">
    <property type="entry name" value="YbeY"/>
</dbReference>
<evidence type="ECO:0000256" key="3">
    <source>
        <dbReference type="ARBA" id="ARBA00022722"/>
    </source>
</evidence>
<evidence type="ECO:0000256" key="8">
    <source>
        <dbReference type="SAM" id="MobiDB-lite"/>
    </source>
</evidence>
<reference evidence="10" key="1">
    <citation type="submission" date="2017-09" db="EMBL/GenBank/DDBJ databases">
        <title>Depth-based differentiation of microbial function through sediment-hosted aquifers and enrichment of novel symbionts in the deep terrestrial subsurface.</title>
        <authorList>
            <person name="Probst A.J."/>
            <person name="Ladd B."/>
            <person name="Jarett J.K."/>
            <person name="Geller-Mcgrath D.E."/>
            <person name="Sieber C.M.K."/>
            <person name="Emerson J.B."/>
            <person name="Anantharaman K."/>
            <person name="Thomas B.C."/>
            <person name="Malmstrom R."/>
            <person name="Stieglmeier M."/>
            <person name="Klingl A."/>
            <person name="Woyke T."/>
            <person name="Ryan C.M."/>
            <person name="Banfield J.F."/>
        </authorList>
    </citation>
    <scope>NUCLEOTIDE SEQUENCE [LARGE SCALE GENOMIC DNA]</scope>
</reference>
<dbReference type="GO" id="GO:0006364">
    <property type="term" value="P:rRNA processing"/>
    <property type="evidence" value="ECO:0007669"/>
    <property type="project" value="InterPro"/>
</dbReference>
<dbReference type="Pfam" id="PF02130">
    <property type="entry name" value="YbeY"/>
    <property type="match status" value="1"/>
</dbReference>
<name>A0A2M8EIZ2_UNCKA</name>